<organism evidence="6 7">
    <name type="scientific">Neisseria bacilliformis ATCC BAA-1200</name>
    <dbReference type="NCBI Taxonomy" id="888742"/>
    <lineage>
        <taxon>Bacteria</taxon>
        <taxon>Pseudomonadati</taxon>
        <taxon>Pseudomonadota</taxon>
        <taxon>Betaproteobacteria</taxon>
        <taxon>Neisseriales</taxon>
        <taxon>Neisseriaceae</taxon>
        <taxon>Neisseria</taxon>
    </lineage>
</organism>
<evidence type="ECO:0000313" key="7">
    <source>
        <dbReference type="Proteomes" id="UP000004105"/>
    </source>
</evidence>
<dbReference type="InterPro" id="IPR058163">
    <property type="entry name" value="LysR-type_TF_proteobact-type"/>
</dbReference>
<dbReference type="Gene3D" id="1.10.10.10">
    <property type="entry name" value="Winged helix-like DNA-binding domain superfamily/Winged helix DNA-binding domain"/>
    <property type="match status" value="1"/>
</dbReference>
<dbReference type="Pfam" id="PF03466">
    <property type="entry name" value="LysR_substrate"/>
    <property type="match status" value="1"/>
</dbReference>
<reference evidence="6 7" key="1">
    <citation type="submission" date="2011-02" db="EMBL/GenBank/DDBJ databases">
        <authorList>
            <person name="Muzny D."/>
            <person name="Qin X."/>
            <person name="Deng J."/>
            <person name="Jiang H."/>
            <person name="Liu Y."/>
            <person name="Qu J."/>
            <person name="Song X.-Z."/>
            <person name="Zhang L."/>
            <person name="Thornton R."/>
            <person name="Coyle M."/>
            <person name="Francisco L."/>
            <person name="Jackson L."/>
            <person name="Javaid M."/>
            <person name="Korchina V."/>
            <person name="Kovar C."/>
            <person name="Mata R."/>
            <person name="Mathew T."/>
            <person name="Ngo R."/>
            <person name="Nguyen L."/>
            <person name="Nguyen N."/>
            <person name="Okwuonu G."/>
            <person name="Ongeri F."/>
            <person name="Pham C."/>
            <person name="Simmons D."/>
            <person name="Wilczek-Boney K."/>
            <person name="Hale W."/>
            <person name="Jakkamsetti A."/>
            <person name="Pham P."/>
            <person name="Ruth R."/>
            <person name="San Lucas F."/>
            <person name="Warren J."/>
            <person name="Zhang J."/>
            <person name="Zhao Z."/>
            <person name="Zhou C."/>
            <person name="Zhu D."/>
            <person name="Lee S."/>
            <person name="Bess C."/>
            <person name="Blankenburg K."/>
            <person name="Forbes L."/>
            <person name="Fu Q."/>
            <person name="Gubbala S."/>
            <person name="Hirani K."/>
            <person name="Jayaseelan J.C."/>
            <person name="Lara F."/>
            <person name="Munidasa M."/>
            <person name="Palculict T."/>
            <person name="Patil S."/>
            <person name="Pu L.-L."/>
            <person name="Saada N."/>
            <person name="Tang L."/>
            <person name="Weissenberger G."/>
            <person name="Zhu Y."/>
            <person name="Hemphill L."/>
            <person name="Shang Y."/>
            <person name="Youmans B."/>
            <person name="Ayvaz T."/>
            <person name="Ross M."/>
            <person name="Santibanez J."/>
            <person name="Aqrawi P."/>
            <person name="Gross S."/>
            <person name="Joshi V."/>
            <person name="Fowler G."/>
            <person name="Nazareth L."/>
            <person name="Reid J."/>
            <person name="Worley K."/>
            <person name="Petrosino J."/>
            <person name="Highlander S."/>
            <person name="Gibbs R."/>
        </authorList>
    </citation>
    <scope>NUCLEOTIDE SEQUENCE [LARGE SCALE GENOMIC DNA]</scope>
    <source>
        <strain evidence="6 7">ATCC BAA-1200</strain>
    </source>
</reference>
<keyword evidence="7" id="KW-1185">Reference proteome</keyword>
<keyword evidence="3" id="KW-0238">DNA-binding</keyword>
<dbReference type="PANTHER" id="PTHR30537">
    <property type="entry name" value="HTH-TYPE TRANSCRIPTIONAL REGULATOR"/>
    <property type="match status" value="1"/>
</dbReference>
<comment type="similarity">
    <text evidence="1">Belongs to the LysR transcriptional regulatory family.</text>
</comment>
<dbReference type="PANTHER" id="PTHR30537:SF1">
    <property type="entry name" value="HTH-TYPE TRANSCRIPTIONAL REGULATOR PGRR"/>
    <property type="match status" value="1"/>
</dbReference>
<name>F2BC41_9NEIS</name>
<dbReference type="GO" id="GO:0003700">
    <property type="term" value="F:DNA-binding transcription factor activity"/>
    <property type="evidence" value="ECO:0007669"/>
    <property type="project" value="InterPro"/>
</dbReference>
<dbReference type="SUPFAM" id="SSF46785">
    <property type="entry name" value="Winged helix' DNA-binding domain"/>
    <property type="match status" value="1"/>
</dbReference>
<feature type="domain" description="HTH lysR-type" evidence="5">
    <location>
        <begin position="5"/>
        <end position="62"/>
    </location>
</feature>
<evidence type="ECO:0000256" key="3">
    <source>
        <dbReference type="ARBA" id="ARBA00023125"/>
    </source>
</evidence>
<sequence>MPQNRNFNDLYAFTQVVKLGNFSRAAQSLGVQPSALSHRMNDLENRLNTKLLNRTTRSMSPTEAGQRLYERIAPMFGGIQEELAALGDLRGKVSGRLRINAAENPAYCLIYPKVRSFLAQFPEVDVEILISNSWSDIVAQGFDFGVRSLGDVAQDMVAVPISGERAMCVVAAPDYLTRHGQPETPSELVQHRCIVPAFNAFNRLDDWEFFQNGQIHRVRVPASLTFNSTALIKTAALDGLGLTWLPHYAVADELASGALVEIFSNARAVYPPMALYYLPNRHKTQAAEALIEWLKAEAV</sequence>
<accession>F2BC41</accession>
<dbReference type="EMBL" id="AFAY01000027">
    <property type="protein sequence ID" value="EGF10987.1"/>
    <property type="molecule type" value="Genomic_DNA"/>
</dbReference>
<dbReference type="STRING" id="267212.GCA_001063965_02057"/>
<dbReference type="InterPro" id="IPR005119">
    <property type="entry name" value="LysR_subst-bd"/>
</dbReference>
<proteinExistence type="inferred from homology"/>
<keyword evidence="4" id="KW-0804">Transcription</keyword>
<gene>
    <name evidence="6" type="primary">lysR2</name>
    <name evidence="6" type="ORF">HMPREF9123_1296</name>
</gene>
<evidence type="ECO:0000256" key="4">
    <source>
        <dbReference type="ARBA" id="ARBA00023163"/>
    </source>
</evidence>
<dbReference type="Gene3D" id="3.40.190.290">
    <property type="match status" value="1"/>
</dbReference>
<dbReference type="OrthoDB" id="9786526at2"/>
<dbReference type="Pfam" id="PF00126">
    <property type="entry name" value="HTH_1"/>
    <property type="match status" value="1"/>
</dbReference>
<comment type="caution">
    <text evidence="6">The sequence shown here is derived from an EMBL/GenBank/DDBJ whole genome shotgun (WGS) entry which is preliminary data.</text>
</comment>
<dbReference type="InterPro" id="IPR036388">
    <property type="entry name" value="WH-like_DNA-bd_sf"/>
</dbReference>
<evidence type="ECO:0000313" key="6">
    <source>
        <dbReference type="EMBL" id="EGF10987.1"/>
    </source>
</evidence>
<dbReference type="GO" id="GO:0006351">
    <property type="term" value="P:DNA-templated transcription"/>
    <property type="evidence" value="ECO:0007669"/>
    <property type="project" value="TreeGrafter"/>
</dbReference>
<dbReference type="SUPFAM" id="SSF53850">
    <property type="entry name" value="Periplasmic binding protein-like II"/>
    <property type="match status" value="1"/>
</dbReference>
<protein>
    <submittedName>
        <fullName evidence="6">LysR family transcriptional regulator</fullName>
    </submittedName>
</protein>
<evidence type="ECO:0000256" key="1">
    <source>
        <dbReference type="ARBA" id="ARBA00009437"/>
    </source>
</evidence>
<dbReference type="InterPro" id="IPR036390">
    <property type="entry name" value="WH_DNA-bd_sf"/>
</dbReference>
<dbReference type="HOGENOM" id="CLU_039613_16_1_4"/>
<dbReference type="PROSITE" id="PS50931">
    <property type="entry name" value="HTH_LYSR"/>
    <property type="match status" value="1"/>
</dbReference>
<dbReference type="RefSeq" id="WP_007342305.1">
    <property type="nucleotide sequence ID" value="NZ_GL878494.1"/>
</dbReference>
<evidence type="ECO:0000256" key="2">
    <source>
        <dbReference type="ARBA" id="ARBA00023015"/>
    </source>
</evidence>
<dbReference type="GO" id="GO:0043565">
    <property type="term" value="F:sequence-specific DNA binding"/>
    <property type="evidence" value="ECO:0007669"/>
    <property type="project" value="TreeGrafter"/>
</dbReference>
<keyword evidence="2" id="KW-0805">Transcription regulation</keyword>
<dbReference type="AlphaFoldDB" id="F2BC41"/>
<dbReference type="FunFam" id="1.10.10.10:FF:000001">
    <property type="entry name" value="LysR family transcriptional regulator"/>
    <property type="match status" value="1"/>
</dbReference>
<evidence type="ECO:0000259" key="5">
    <source>
        <dbReference type="PROSITE" id="PS50931"/>
    </source>
</evidence>
<dbReference type="InterPro" id="IPR000847">
    <property type="entry name" value="LysR_HTH_N"/>
</dbReference>
<dbReference type="Proteomes" id="UP000004105">
    <property type="component" value="Unassembled WGS sequence"/>
</dbReference>